<keyword evidence="10" id="KW-1185">Reference proteome</keyword>
<comment type="subcellular location">
    <subcellularLocation>
        <location evidence="1 7">Cell membrane</location>
        <topology evidence="1 7">Multi-pass membrane protein</topology>
    </subcellularLocation>
</comment>
<accession>A0A1G7S6F7</accession>
<dbReference type="OrthoDB" id="2063054at2"/>
<evidence type="ECO:0000256" key="2">
    <source>
        <dbReference type="ARBA" id="ARBA00022448"/>
    </source>
</evidence>
<evidence type="ECO:0000256" key="1">
    <source>
        <dbReference type="ARBA" id="ARBA00004651"/>
    </source>
</evidence>
<name>A0A1G7S6F7_9PSEU</name>
<dbReference type="GO" id="GO:0055085">
    <property type="term" value="P:transmembrane transport"/>
    <property type="evidence" value="ECO:0007669"/>
    <property type="project" value="InterPro"/>
</dbReference>
<dbReference type="InterPro" id="IPR000515">
    <property type="entry name" value="MetI-like"/>
</dbReference>
<dbReference type="STRING" id="200378.SAMN05216553_10672"/>
<sequence length="273" mass="29337">MKRSPVSLALRYLGLLAVLAISIGPFLWQFVTSVKGPGEDVFVPDFIPDDPTLANYGAVADVVPVWSFALNSLGVASVNVVTNCLGAAMAGYALARLRFRGRRFAAVVFAGSILVPFEAILISLFLVMRGLGLTDTLTAVVLPGAIAALNVLLLRNAFLALPAEVEEAAIIDGANAWQRFTRLALPSVKGTLVVVALFSFMFSWDDFLWPLVVLSDQEKYTLTIGLAYLQGTFVQNQRLVAAGTIIAVLPLILLFLLLQKHFFRGVGEGAIKG</sequence>
<dbReference type="CDD" id="cd06261">
    <property type="entry name" value="TM_PBP2"/>
    <property type="match status" value="1"/>
</dbReference>
<proteinExistence type="inferred from homology"/>
<reference evidence="10" key="1">
    <citation type="submission" date="2016-10" db="EMBL/GenBank/DDBJ databases">
        <authorList>
            <person name="Varghese N."/>
            <person name="Submissions S."/>
        </authorList>
    </citation>
    <scope>NUCLEOTIDE SEQUENCE [LARGE SCALE GENOMIC DNA]</scope>
    <source>
        <strain evidence="10">CGMCC 4.3506</strain>
    </source>
</reference>
<feature type="domain" description="ABC transmembrane type-1" evidence="8">
    <location>
        <begin position="69"/>
        <end position="258"/>
    </location>
</feature>
<keyword evidence="5" id="KW-1133">Transmembrane helix</keyword>
<dbReference type="EMBL" id="FNCC01000006">
    <property type="protein sequence ID" value="SDG18534.1"/>
    <property type="molecule type" value="Genomic_DNA"/>
</dbReference>
<organism evidence="9 10">
    <name type="scientific">Lentzea fradiae</name>
    <dbReference type="NCBI Taxonomy" id="200378"/>
    <lineage>
        <taxon>Bacteria</taxon>
        <taxon>Bacillati</taxon>
        <taxon>Actinomycetota</taxon>
        <taxon>Actinomycetes</taxon>
        <taxon>Pseudonocardiales</taxon>
        <taxon>Pseudonocardiaceae</taxon>
        <taxon>Lentzea</taxon>
    </lineage>
</organism>
<dbReference type="Proteomes" id="UP000199623">
    <property type="component" value="Unassembled WGS sequence"/>
</dbReference>
<dbReference type="GO" id="GO:0005886">
    <property type="term" value="C:plasma membrane"/>
    <property type="evidence" value="ECO:0007669"/>
    <property type="project" value="UniProtKB-SubCell"/>
</dbReference>
<dbReference type="InterPro" id="IPR035906">
    <property type="entry name" value="MetI-like_sf"/>
</dbReference>
<evidence type="ECO:0000259" key="8">
    <source>
        <dbReference type="PROSITE" id="PS50928"/>
    </source>
</evidence>
<dbReference type="RefSeq" id="WP_090049616.1">
    <property type="nucleotide sequence ID" value="NZ_FNCC01000006.1"/>
</dbReference>
<dbReference type="Gene3D" id="1.10.3720.10">
    <property type="entry name" value="MetI-like"/>
    <property type="match status" value="1"/>
</dbReference>
<evidence type="ECO:0000256" key="6">
    <source>
        <dbReference type="ARBA" id="ARBA00023136"/>
    </source>
</evidence>
<keyword evidence="6" id="KW-0472">Membrane</keyword>
<keyword evidence="3" id="KW-1003">Cell membrane</keyword>
<keyword evidence="2 7" id="KW-0813">Transport</keyword>
<dbReference type="PROSITE" id="PS50928">
    <property type="entry name" value="ABC_TM1"/>
    <property type="match status" value="1"/>
</dbReference>
<evidence type="ECO:0000313" key="9">
    <source>
        <dbReference type="EMBL" id="SDG18534.1"/>
    </source>
</evidence>
<protein>
    <submittedName>
        <fullName evidence="9">Multiple sugar transport system permease protein</fullName>
    </submittedName>
</protein>
<dbReference type="Pfam" id="PF00528">
    <property type="entry name" value="BPD_transp_1"/>
    <property type="match status" value="1"/>
</dbReference>
<comment type="similarity">
    <text evidence="7">Belongs to the binding-protein-dependent transport system permease family.</text>
</comment>
<gene>
    <name evidence="9" type="ORF">SAMN05216553_10672</name>
</gene>
<evidence type="ECO:0000256" key="7">
    <source>
        <dbReference type="RuleBase" id="RU363032"/>
    </source>
</evidence>
<evidence type="ECO:0000256" key="5">
    <source>
        <dbReference type="ARBA" id="ARBA00022989"/>
    </source>
</evidence>
<keyword evidence="9" id="KW-0762">Sugar transport</keyword>
<dbReference type="PANTHER" id="PTHR43744:SF3">
    <property type="entry name" value="LACTOSE TRANSPORT SYSTEM PERMEASE PROTEIN LACG"/>
    <property type="match status" value="1"/>
</dbReference>
<dbReference type="AlphaFoldDB" id="A0A1G7S6F7"/>
<keyword evidence="4" id="KW-0812">Transmembrane</keyword>
<dbReference type="PANTHER" id="PTHR43744">
    <property type="entry name" value="ABC TRANSPORTER PERMEASE PROTEIN MG189-RELATED-RELATED"/>
    <property type="match status" value="1"/>
</dbReference>
<evidence type="ECO:0000256" key="4">
    <source>
        <dbReference type="ARBA" id="ARBA00022692"/>
    </source>
</evidence>
<dbReference type="SUPFAM" id="SSF161098">
    <property type="entry name" value="MetI-like"/>
    <property type="match status" value="1"/>
</dbReference>
<evidence type="ECO:0000313" key="10">
    <source>
        <dbReference type="Proteomes" id="UP000199623"/>
    </source>
</evidence>
<evidence type="ECO:0000256" key="3">
    <source>
        <dbReference type="ARBA" id="ARBA00022475"/>
    </source>
</evidence>